<dbReference type="SUPFAM" id="SSF53098">
    <property type="entry name" value="Ribonuclease H-like"/>
    <property type="match status" value="1"/>
</dbReference>
<dbReference type="InterPro" id="IPR012337">
    <property type="entry name" value="RNaseH-like_sf"/>
</dbReference>
<dbReference type="PANTHER" id="PTHR47501">
    <property type="entry name" value="TRANSPOSASE-RELATED"/>
    <property type="match status" value="1"/>
</dbReference>
<dbReference type="AlphaFoldDB" id="A0A671X9M0"/>
<keyword evidence="3" id="KW-1185">Reference proteome</keyword>
<dbReference type="Ensembl" id="ENSSAUT00010050222.1">
    <property type="protein sequence ID" value="ENSSAUP00010047782.1"/>
    <property type="gene ID" value="ENSSAUG00010019871.1"/>
</dbReference>
<evidence type="ECO:0000313" key="2">
    <source>
        <dbReference type="Ensembl" id="ENSSAUP00010047782.1"/>
    </source>
</evidence>
<dbReference type="Proteomes" id="UP000472265">
    <property type="component" value="Chromosome 16"/>
</dbReference>
<evidence type="ECO:0008006" key="4">
    <source>
        <dbReference type="Google" id="ProtNLM"/>
    </source>
</evidence>
<dbReference type="InParanoid" id="A0A671X9M0"/>
<reference evidence="2" key="1">
    <citation type="submission" date="2021-04" db="EMBL/GenBank/DDBJ databases">
        <authorList>
            <consortium name="Wellcome Sanger Institute Data Sharing"/>
        </authorList>
    </citation>
    <scope>NUCLEOTIDE SEQUENCE [LARGE SCALE GENOMIC DNA]</scope>
</reference>
<dbReference type="OMA" id="MFLKEYT"/>
<evidence type="ECO:0000256" key="1">
    <source>
        <dbReference type="SAM" id="MobiDB-lite"/>
    </source>
</evidence>
<protein>
    <recommendedName>
        <fullName evidence="4">HAT C-terminal dimerisation domain-containing protein</fullName>
    </recommendedName>
</protein>
<proteinExistence type="predicted"/>
<dbReference type="GeneTree" id="ENSGT00530000064692"/>
<dbReference type="PANTHER" id="PTHR47501:SF5">
    <property type="entry name" value="HAT C-TERMINAL DIMERISATION DOMAIN-CONTAINING PROTEIN"/>
    <property type="match status" value="1"/>
</dbReference>
<feature type="region of interest" description="Disordered" evidence="1">
    <location>
        <begin position="355"/>
        <end position="376"/>
    </location>
</feature>
<evidence type="ECO:0000313" key="3">
    <source>
        <dbReference type="Proteomes" id="UP000472265"/>
    </source>
</evidence>
<sequence>MRGVMCKQKKNIISDTSSKICLKHSSVLGEQSAMSTTPPLKQATLSASAITQRKVNSLPFSLVENAPFRKMIEGISGHLRGISKMKEALTETLQDVQTVCTTADIWTTCERIRGRHTNDDIAAKISQVHAEFQIQGKVSATVTDNGSNFVKAFNEYGGCEMDDEMDSTDDVQFADVSAVLQEEQEEEELNFFLSAMSKCAASVVPSVTRWSSEYHAIEKLMSLTESQLNGICDNLKVAKLHPQMTMFLKEYTAILKPLAYSINLLQGEENCYFGYIVRTILSLKAKLAEKLTQVQFSTHILSAVVKAIGTRLGQVLASHEARMAASTIPKFRLWWLADEEKEAMKRAMVQETRLLHTEPSEDAGTTGNATVGGDPEDDDNFFTSETARMTSSSVEEEVQRYLQDPDKSLASLMMYLMIRALFLKYNTTRPSSAPVERLFSQGGFIFNLHCNKMTDKHFEQTLLLRYNHLYWSVDL</sequence>
<reference evidence="2" key="3">
    <citation type="submission" date="2025-09" db="UniProtKB">
        <authorList>
            <consortium name="Ensembl"/>
        </authorList>
    </citation>
    <scope>IDENTIFICATION</scope>
</reference>
<name>A0A671X9M0_SPAAU</name>
<reference evidence="2" key="2">
    <citation type="submission" date="2025-08" db="UniProtKB">
        <authorList>
            <consortium name="Ensembl"/>
        </authorList>
    </citation>
    <scope>IDENTIFICATION</scope>
</reference>
<accession>A0A671X9M0</accession>
<organism evidence="2 3">
    <name type="scientific">Sparus aurata</name>
    <name type="common">Gilthead sea bream</name>
    <dbReference type="NCBI Taxonomy" id="8175"/>
    <lineage>
        <taxon>Eukaryota</taxon>
        <taxon>Metazoa</taxon>
        <taxon>Chordata</taxon>
        <taxon>Craniata</taxon>
        <taxon>Vertebrata</taxon>
        <taxon>Euteleostomi</taxon>
        <taxon>Actinopterygii</taxon>
        <taxon>Neopterygii</taxon>
        <taxon>Teleostei</taxon>
        <taxon>Neoteleostei</taxon>
        <taxon>Acanthomorphata</taxon>
        <taxon>Eupercaria</taxon>
        <taxon>Spariformes</taxon>
        <taxon>Sparidae</taxon>
        <taxon>Sparus</taxon>
    </lineage>
</organism>